<dbReference type="InterPro" id="IPR044730">
    <property type="entry name" value="RNase_H-like_dom_plant"/>
</dbReference>
<dbReference type="AlphaFoldDB" id="A0A6P6SPH3"/>
<dbReference type="PANTHER" id="PTHR47723">
    <property type="entry name" value="OS05G0353850 PROTEIN"/>
    <property type="match status" value="1"/>
</dbReference>
<name>A0A6P6SPH3_COFAR</name>
<dbReference type="Gene3D" id="3.30.420.10">
    <property type="entry name" value="Ribonuclease H-like superfamily/Ribonuclease H"/>
    <property type="match status" value="1"/>
</dbReference>
<dbReference type="PROSITE" id="PS50879">
    <property type="entry name" value="RNASE_H_1"/>
    <property type="match status" value="1"/>
</dbReference>
<dbReference type="PANTHER" id="PTHR47723:SF19">
    <property type="entry name" value="POLYNUCLEOTIDYL TRANSFERASE, RIBONUCLEASE H-LIKE SUPERFAMILY PROTEIN"/>
    <property type="match status" value="1"/>
</dbReference>
<proteinExistence type="predicted"/>
<reference evidence="3" key="2">
    <citation type="submission" date="2025-08" db="UniProtKB">
        <authorList>
            <consortium name="RefSeq"/>
        </authorList>
    </citation>
    <scope>IDENTIFICATION</scope>
    <source>
        <tissue evidence="3">Leaves</tissue>
    </source>
</reference>
<evidence type="ECO:0000259" key="1">
    <source>
        <dbReference type="PROSITE" id="PS50879"/>
    </source>
</evidence>
<dbReference type="OrthoDB" id="1752183at2759"/>
<dbReference type="InterPro" id="IPR002156">
    <property type="entry name" value="RNaseH_domain"/>
</dbReference>
<dbReference type="GeneID" id="113693502"/>
<keyword evidence="2" id="KW-1185">Reference proteome</keyword>
<accession>A0A6P6SPH3</accession>
<dbReference type="CDD" id="cd06222">
    <property type="entry name" value="RNase_H_like"/>
    <property type="match status" value="1"/>
</dbReference>
<dbReference type="Pfam" id="PF13456">
    <property type="entry name" value="RVT_3"/>
    <property type="match status" value="1"/>
</dbReference>
<sequence length="139" mass="15167">MAMYDGAAASPAQVCREVQTLLLSISQVRPFVQVARDDRELAHLGILLRMERRKSVLPRWIAWLRPPIGCIRLNIDGSSLGNPGLSGAGAIFRDSGGNILCGFSWFLGSRTNMEAEAMALLEGLLLSATFHSLHVEMDS</sequence>
<dbReference type="SUPFAM" id="SSF53098">
    <property type="entry name" value="Ribonuclease H-like"/>
    <property type="match status" value="1"/>
</dbReference>
<reference evidence="2" key="1">
    <citation type="journal article" date="2025" name="Foods">
        <title>Unveiling the Microbial Signatures of Arabica Coffee Cherries: Insights into Ripeness Specific Diversity, Functional Traits, and Implications for Quality and Safety.</title>
        <authorList>
            <consortium name="RefSeq"/>
            <person name="Tenea G.N."/>
            <person name="Cifuentes V."/>
            <person name="Reyes P."/>
            <person name="Cevallos-Vallejos M."/>
        </authorList>
    </citation>
    <scope>NUCLEOTIDE SEQUENCE [LARGE SCALE GENOMIC DNA]</scope>
</reference>
<dbReference type="InterPro" id="IPR012337">
    <property type="entry name" value="RNaseH-like_sf"/>
</dbReference>
<organism evidence="2 3">
    <name type="scientific">Coffea arabica</name>
    <name type="common">Arabian coffee</name>
    <dbReference type="NCBI Taxonomy" id="13443"/>
    <lineage>
        <taxon>Eukaryota</taxon>
        <taxon>Viridiplantae</taxon>
        <taxon>Streptophyta</taxon>
        <taxon>Embryophyta</taxon>
        <taxon>Tracheophyta</taxon>
        <taxon>Spermatophyta</taxon>
        <taxon>Magnoliopsida</taxon>
        <taxon>eudicotyledons</taxon>
        <taxon>Gunneridae</taxon>
        <taxon>Pentapetalae</taxon>
        <taxon>asterids</taxon>
        <taxon>lamiids</taxon>
        <taxon>Gentianales</taxon>
        <taxon>Rubiaceae</taxon>
        <taxon>Ixoroideae</taxon>
        <taxon>Gardenieae complex</taxon>
        <taxon>Bertiereae - Coffeeae clade</taxon>
        <taxon>Coffeeae</taxon>
        <taxon>Coffea</taxon>
    </lineage>
</organism>
<evidence type="ECO:0000313" key="3">
    <source>
        <dbReference type="RefSeq" id="XP_027067834.1"/>
    </source>
</evidence>
<dbReference type="RefSeq" id="XP_027067834.1">
    <property type="nucleotide sequence ID" value="XM_027212033.1"/>
</dbReference>
<feature type="domain" description="RNase H type-1" evidence="1">
    <location>
        <begin position="67"/>
        <end position="139"/>
    </location>
</feature>
<dbReference type="GO" id="GO:0003676">
    <property type="term" value="F:nucleic acid binding"/>
    <property type="evidence" value="ECO:0007669"/>
    <property type="project" value="InterPro"/>
</dbReference>
<dbReference type="InterPro" id="IPR053151">
    <property type="entry name" value="RNase_H-like"/>
</dbReference>
<dbReference type="Proteomes" id="UP001652660">
    <property type="component" value="Chromosome 6c"/>
</dbReference>
<evidence type="ECO:0000313" key="2">
    <source>
        <dbReference type="Proteomes" id="UP001652660"/>
    </source>
</evidence>
<gene>
    <name evidence="3" type="primary">LOC113693502</name>
</gene>
<dbReference type="InterPro" id="IPR036397">
    <property type="entry name" value="RNaseH_sf"/>
</dbReference>
<protein>
    <recommendedName>
        <fullName evidence="1">RNase H type-1 domain-containing protein</fullName>
    </recommendedName>
</protein>
<dbReference type="GO" id="GO:0004523">
    <property type="term" value="F:RNA-DNA hybrid ribonuclease activity"/>
    <property type="evidence" value="ECO:0007669"/>
    <property type="project" value="InterPro"/>
</dbReference>